<feature type="binding site" evidence="16">
    <location>
        <position position="129"/>
    </location>
    <ligand>
        <name>K(+)</name>
        <dbReference type="ChEBI" id="CHEBI:29103"/>
    </ligand>
</feature>
<feature type="binding site" evidence="16">
    <location>
        <position position="132"/>
    </location>
    <ligand>
        <name>ATP</name>
        <dbReference type="ChEBI" id="CHEBI:30616"/>
    </ligand>
</feature>
<evidence type="ECO:0000256" key="2">
    <source>
        <dbReference type="ARBA" id="ARBA00001958"/>
    </source>
</evidence>
<comment type="function">
    <text evidence="16">Catalyzes the phosphorylation of pantothenate (Pan), the first step in CoA biosynthesis.</text>
</comment>
<organism evidence="17 18">
    <name type="scientific">Candidatus Avimonoglobus intestinipullorum</name>
    <dbReference type="NCBI Taxonomy" id="2840699"/>
    <lineage>
        <taxon>Bacteria</taxon>
        <taxon>Bacillati</taxon>
        <taxon>Bacillota</taxon>
        <taxon>Clostridia</taxon>
        <taxon>Eubacteriales</taxon>
        <taxon>Candidatus Avimonoglobus</taxon>
    </lineage>
</organism>
<feature type="binding site" evidence="16">
    <location>
        <position position="184"/>
    </location>
    <ligand>
        <name>substrate</name>
    </ligand>
</feature>
<evidence type="ECO:0000256" key="4">
    <source>
        <dbReference type="ARBA" id="ARBA00005225"/>
    </source>
</evidence>
<comment type="caution">
    <text evidence="17">The sequence shown here is derived from an EMBL/GenBank/DDBJ whole genome shotgun (WGS) entry which is preliminary data.</text>
</comment>
<evidence type="ECO:0000256" key="12">
    <source>
        <dbReference type="ARBA" id="ARBA00022958"/>
    </source>
</evidence>
<dbReference type="HAMAP" id="MF_01274">
    <property type="entry name" value="Pantothen_kinase_3"/>
    <property type="match status" value="1"/>
</dbReference>
<evidence type="ECO:0000256" key="10">
    <source>
        <dbReference type="ARBA" id="ARBA00022777"/>
    </source>
</evidence>
<dbReference type="SUPFAM" id="SSF53067">
    <property type="entry name" value="Actin-like ATPase domain"/>
    <property type="match status" value="2"/>
</dbReference>
<dbReference type="GO" id="GO:0015937">
    <property type="term" value="P:coenzyme A biosynthetic process"/>
    <property type="evidence" value="ECO:0007669"/>
    <property type="project" value="UniProtKB-UniRule"/>
</dbReference>
<dbReference type="Pfam" id="PF03309">
    <property type="entry name" value="Pan_kinase"/>
    <property type="match status" value="1"/>
</dbReference>
<keyword evidence="16" id="KW-0479">Metal-binding</keyword>
<dbReference type="PANTHER" id="PTHR34265">
    <property type="entry name" value="TYPE III PANTOTHENATE KINASE"/>
    <property type="match status" value="1"/>
</dbReference>
<evidence type="ECO:0000256" key="5">
    <source>
        <dbReference type="ARBA" id="ARBA00011738"/>
    </source>
</evidence>
<proteinExistence type="inferred from homology"/>
<evidence type="ECO:0000256" key="6">
    <source>
        <dbReference type="ARBA" id="ARBA00012102"/>
    </source>
</evidence>
<comment type="cofactor">
    <cofactor evidence="16">
        <name>NH4(+)</name>
        <dbReference type="ChEBI" id="CHEBI:28938"/>
    </cofactor>
    <cofactor evidence="16">
        <name>K(+)</name>
        <dbReference type="ChEBI" id="CHEBI:29103"/>
    </cofactor>
    <text evidence="16">A monovalent cation. Ammonium or potassium.</text>
</comment>
<evidence type="ECO:0000256" key="14">
    <source>
        <dbReference type="ARBA" id="ARBA00038036"/>
    </source>
</evidence>
<dbReference type="InterPro" id="IPR004619">
    <property type="entry name" value="Type_III_PanK"/>
</dbReference>
<feature type="binding site" evidence="16">
    <location>
        <begin position="107"/>
        <end position="110"/>
    </location>
    <ligand>
        <name>substrate</name>
    </ligand>
</feature>
<dbReference type="PANTHER" id="PTHR34265:SF1">
    <property type="entry name" value="TYPE III PANTOTHENATE KINASE"/>
    <property type="match status" value="1"/>
</dbReference>
<reference evidence="17" key="1">
    <citation type="submission" date="2020-10" db="EMBL/GenBank/DDBJ databases">
        <authorList>
            <person name="Gilroy R."/>
        </authorList>
    </citation>
    <scope>NUCLEOTIDE SEQUENCE</scope>
    <source>
        <strain evidence="17">ChiSjej4B22-9803</strain>
    </source>
</reference>
<evidence type="ECO:0000313" key="18">
    <source>
        <dbReference type="Proteomes" id="UP000824111"/>
    </source>
</evidence>
<comment type="catalytic activity">
    <reaction evidence="1 16">
        <text>(R)-pantothenate + ATP = (R)-4'-phosphopantothenate + ADP + H(+)</text>
        <dbReference type="Rhea" id="RHEA:16373"/>
        <dbReference type="ChEBI" id="CHEBI:10986"/>
        <dbReference type="ChEBI" id="CHEBI:15378"/>
        <dbReference type="ChEBI" id="CHEBI:29032"/>
        <dbReference type="ChEBI" id="CHEBI:30616"/>
        <dbReference type="ChEBI" id="CHEBI:456216"/>
        <dbReference type="EC" id="2.7.1.33"/>
    </reaction>
</comment>
<dbReference type="CDD" id="cd24015">
    <property type="entry name" value="ASKHA_NBD_PanK-III"/>
    <property type="match status" value="1"/>
</dbReference>
<keyword evidence="11 16" id="KW-0067">ATP-binding</keyword>
<evidence type="ECO:0000256" key="16">
    <source>
        <dbReference type="HAMAP-Rule" id="MF_01274"/>
    </source>
</evidence>
<reference evidence="17" key="2">
    <citation type="journal article" date="2021" name="PeerJ">
        <title>Extensive microbial diversity within the chicken gut microbiome revealed by metagenomics and culture.</title>
        <authorList>
            <person name="Gilroy R."/>
            <person name="Ravi A."/>
            <person name="Getino M."/>
            <person name="Pursley I."/>
            <person name="Horton D.L."/>
            <person name="Alikhan N.F."/>
            <person name="Baker D."/>
            <person name="Gharbi K."/>
            <person name="Hall N."/>
            <person name="Watson M."/>
            <person name="Adriaenssens E.M."/>
            <person name="Foster-Nyarko E."/>
            <person name="Jarju S."/>
            <person name="Secka A."/>
            <person name="Antonio M."/>
            <person name="Oren A."/>
            <person name="Chaudhuri R.R."/>
            <person name="La Ragione R."/>
            <person name="Hildebrand F."/>
            <person name="Pallen M.J."/>
        </authorList>
    </citation>
    <scope>NUCLEOTIDE SEQUENCE</scope>
    <source>
        <strain evidence="17">ChiSjej4B22-9803</strain>
    </source>
</reference>
<keyword evidence="13 16" id="KW-0173">Coenzyme A biosynthesis</keyword>
<accession>A0A9D1LU87</accession>
<evidence type="ECO:0000256" key="11">
    <source>
        <dbReference type="ARBA" id="ARBA00022840"/>
    </source>
</evidence>
<evidence type="ECO:0000313" key="17">
    <source>
        <dbReference type="EMBL" id="HIU48045.1"/>
    </source>
</evidence>
<evidence type="ECO:0000256" key="13">
    <source>
        <dbReference type="ARBA" id="ARBA00022993"/>
    </source>
</evidence>
<comment type="pathway">
    <text evidence="4 16">Cofactor biosynthesis; coenzyme A biosynthesis; CoA from (R)-pantothenate: step 1/5.</text>
</comment>
<keyword evidence="7 16" id="KW-0963">Cytoplasm</keyword>
<gene>
    <name evidence="16" type="primary">coaX</name>
    <name evidence="17" type="ORF">IAB04_01630</name>
</gene>
<sequence length="256" mass="27551">MILALDVGNTNIVAGCIDEHSLHFGCRIATDREKTDMEYAVLFKNILDVHKIDPRALDGEIISSVVPPLNHVLAHALETLTGSAPMEVNVHMNHGLQIDLDTPDLIGSDLIVGAVAALDRFRPPLIIFDLGTTTTISVIDKQGVYRGGAFLPGIQISLDALSARTSQLPSISFDAPGNIIAKNTVDYMKSGIVYGNAAMMDGMIDRIEAELGEKTTIVATGGLASFVTTHCVHEIHLDDDLLLKGLLLLYNKNKEA</sequence>
<dbReference type="GO" id="GO:0046872">
    <property type="term" value="F:metal ion binding"/>
    <property type="evidence" value="ECO:0007669"/>
    <property type="project" value="UniProtKB-KW"/>
</dbReference>
<dbReference type="AlphaFoldDB" id="A0A9D1LU87"/>
<comment type="cofactor">
    <cofactor evidence="2">
        <name>K(+)</name>
        <dbReference type="ChEBI" id="CHEBI:29103"/>
    </cofactor>
</comment>
<protein>
    <recommendedName>
        <fullName evidence="15 16">Type III pantothenate kinase</fullName>
        <ecNumber evidence="6 16">2.7.1.33</ecNumber>
    </recommendedName>
    <alternativeName>
        <fullName evidence="16">PanK-III</fullName>
    </alternativeName>
    <alternativeName>
        <fullName evidence="16">Pantothenic acid kinase</fullName>
    </alternativeName>
</protein>
<dbReference type="NCBIfam" id="TIGR00671">
    <property type="entry name" value="baf"/>
    <property type="match status" value="1"/>
</dbReference>
<dbReference type="GO" id="GO:0005737">
    <property type="term" value="C:cytoplasm"/>
    <property type="evidence" value="ECO:0007669"/>
    <property type="project" value="UniProtKB-SubCell"/>
</dbReference>
<dbReference type="InterPro" id="IPR043129">
    <property type="entry name" value="ATPase_NBD"/>
</dbReference>
<keyword evidence="8 16" id="KW-0808">Transferase</keyword>
<dbReference type="GO" id="GO:0004594">
    <property type="term" value="F:pantothenate kinase activity"/>
    <property type="evidence" value="ECO:0007669"/>
    <property type="project" value="UniProtKB-UniRule"/>
</dbReference>
<evidence type="ECO:0000256" key="7">
    <source>
        <dbReference type="ARBA" id="ARBA00022490"/>
    </source>
</evidence>
<dbReference type="EMBL" id="DVND01000039">
    <property type="protein sequence ID" value="HIU48045.1"/>
    <property type="molecule type" value="Genomic_DNA"/>
</dbReference>
<dbReference type="GO" id="GO:0005524">
    <property type="term" value="F:ATP binding"/>
    <property type="evidence" value="ECO:0007669"/>
    <property type="project" value="UniProtKB-UniRule"/>
</dbReference>
<evidence type="ECO:0000256" key="15">
    <source>
        <dbReference type="ARBA" id="ARBA00040883"/>
    </source>
</evidence>
<dbReference type="Gene3D" id="3.30.420.40">
    <property type="match status" value="2"/>
</dbReference>
<comment type="subcellular location">
    <subcellularLocation>
        <location evidence="3 16">Cytoplasm</location>
    </subcellularLocation>
</comment>
<name>A0A9D1LU87_9FIRM</name>
<dbReference type="EC" id="2.7.1.33" evidence="6 16"/>
<dbReference type="NCBIfam" id="NF009855">
    <property type="entry name" value="PRK13321.1"/>
    <property type="match status" value="1"/>
</dbReference>
<comment type="subunit">
    <text evidence="5 16">Homodimer.</text>
</comment>
<evidence type="ECO:0000256" key="1">
    <source>
        <dbReference type="ARBA" id="ARBA00001206"/>
    </source>
</evidence>
<evidence type="ECO:0000256" key="8">
    <source>
        <dbReference type="ARBA" id="ARBA00022679"/>
    </source>
</evidence>
<keyword evidence="12 16" id="KW-0630">Potassium</keyword>
<evidence type="ECO:0000256" key="3">
    <source>
        <dbReference type="ARBA" id="ARBA00004496"/>
    </source>
</evidence>
<feature type="active site" description="Proton acceptor" evidence="16">
    <location>
        <position position="109"/>
    </location>
</feature>
<evidence type="ECO:0000256" key="9">
    <source>
        <dbReference type="ARBA" id="ARBA00022741"/>
    </source>
</evidence>
<comment type="caution">
    <text evidence="16">Lacks conserved residue(s) required for the propagation of feature annotation.</text>
</comment>
<comment type="similarity">
    <text evidence="14 16">Belongs to the type III pantothenate kinase family.</text>
</comment>
<keyword evidence="9 16" id="KW-0547">Nucleotide-binding</keyword>
<keyword evidence="10 16" id="KW-0418">Kinase</keyword>
<feature type="binding site" evidence="16">
    <location>
        <begin position="6"/>
        <end position="13"/>
    </location>
    <ligand>
        <name>ATP</name>
        <dbReference type="ChEBI" id="CHEBI:30616"/>
    </ligand>
</feature>
<dbReference type="Proteomes" id="UP000824111">
    <property type="component" value="Unassembled WGS sequence"/>
</dbReference>